<name>A0AA36GY98_CYLNA</name>
<proteinExistence type="predicted"/>
<comment type="caution">
    <text evidence="1">The sequence shown here is derived from an EMBL/GenBank/DDBJ whole genome shotgun (WGS) entry which is preliminary data.</text>
</comment>
<dbReference type="InterPro" id="IPR051828">
    <property type="entry name" value="HAD-like_hydrolase_domain"/>
</dbReference>
<dbReference type="SFLD" id="SFLDS00003">
    <property type="entry name" value="Haloacid_Dehalogenase"/>
    <property type="match status" value="1"/>
</dbReference>
<evidence type="ECO:0000313" key="1">
    <source>
        <dbReference type="EMBL" id="CAJ0600360.1"/>
    </source>
</evidence>
<dbReference type="InterPro" id="IPR044924">
    <property type="entry name" value="HAD-SF_hydro_IA_REG-2-like_cap"/>
</dbReference>
<gene>
    <name evidence="1" type="ORF">CYNAS_LOCUS12343</name>
</gene>
<dbReference type="EMBL" id="CATQJL010000223">
    <property type="protein sequence ID" value="CAJ0600360.1"/>
    <property type="molecule type" value="Genomic_DNA"/>
</dbReference>
<accession>A0AA36GY98</accession>
<dbReference type="PANTHER" id="PTHR46191">
    <property type="match status" value="1"/>
</dbReference>
<dbReference type="GO" id="GO:0005634">
    <property type="term" value="C:nucleus"/>
    <property type="evidence" value="ECO:0007669"/>
    <property type="project" value="TreeGrafter"/>
</dbReference>
<dbReference type="NCBIfam" id="TIGR02252">
    <property type="entry name" value="DREG-2"/>
    <property type="match status" value="1"/>
</dbReference>
<keyword evidence="2" id="KW-1185">Reference proteome</keyword>
<dbReference type="InterPro" id="IPR023214">
    <property type="entry name" value="HAD_sf"/>
</dbReference>
<dbReference type="Gene3D" id="1.10.150.720">
    <property type="entry name" value="Haloacid dehalogenase-like hydrolase"/>
    <property type="match status" value="1"/>
</dbReference>
<dbReference type="InterPro" id="IPR011949">
    <property type="entry name" value="HAD-SF_hydro_IA_REG-2-like"/>
</dbReference>
<protein>
    <recommendedName>
        <fullName evidence="3">Haloacid dehalogenase-like hydrolase domain-containing protein 3</fullName>
    </recommendedName>
</protein>
<dbReference type="InterPro" id="IPR036412">
    <property type="entry name" value="HAD-like_sf"/>
</dbReference>
<sequence length="261" mass="29161">MASLKRLTPIIRPLHKACTSPFSSTPARTVQVVSFDANDTLIADGEPFNEVYTRVAEKYGINVNSAAVAASYPKYWKNLCNSHPCFGFSSIGDFEWWKRIVIGCLQEGCSTKIEEEKGEKIAHDLFDFYAEGSAWRLTDPKLKSVLKELRDNGVGIVIVSNFDCRLKKILQDMGLYELFDMVVASGEVGVEKPNPDIFELVLQRYHLHDASQMLHIGDNVQKDFRAAKQFGASALLFDPLSVNAEVSSADKITSFSELRVE</sequence>
<organism evidence="1 2">
    <name type="scientific">Cylicocyclus nassatus</name>
    <name type="common">Nematode worm</name>
    <dbReference type="NCBI Taxonomy" id="53992"/>
    <lineage>
        <taxon>Eukaryota</taxon>
        <taxon>Metazoa</taxon>
        <taxon>Ecdysozoa</taxon>
        <taxon>Nematoda</taxon>
        <taxon>Chromadorea</taxon>
        <taxon>Rhabditida</taxon>
        <taxon>Rhabditina</taxon>
        <taxon>Rhabditomorpha</taxon>
        <taxon>Strongyloidea</taxon>
        <taxon>Strongylidae</taxon>
        <taxon>Cylicocyclus</taxon>
    </lineage>
</organism>
<evidence type="ECO:0000313" key="2">
    <source>
        <dbReference type="Proteomes" id="UP001176961"/>
    </source>
</evidence>
<dbReference type="NCBIfam" id="TIGR01549">
    <property type="entry name" value="HAD-SF-IA-v1"/>
    <property type="match status" value="1"/>
</dbReference>
<dbReference type="PRINTS" id="PR00413">
    <property type="entry name" value="HADHALOGNASE"/>
</dbReference>
<dbReference type="NCBIfam" id="TIGR01509">
    <property type="entry name" value="HAD-SF-IA-v3"/>
    <property type="match status" value="1"/>
</dbReference>
<dbReference type="SFLD" id="SFLDG01129">
    <property type="entry name" value="C1.5:_HAD__Beta-PGM__Phosphata"/>
    <property type="match status" value="1"/>
</dbReference>
<dbReference type="AlphaFoldDB" id="A0AA36GY98"/>
<dbReference type="Pfam" id="PF00702">
    <property type="entry name" value="Hydrolase"/>
    <property type="match status" value="1"/>
</dbReference>
<dbReference type="CDD" id="cd16415">
    <property type="entry name" value="HAD_dREG-2_like"/>
    <property type="match status" value="1"/>
</dbReference>
<dbReference type="PANTHER" id="PTHR46191:SF2">
    <property type="entry name" value="HALOACID DEHALOGENASE-LIKE HYDROLASE DOMAIN-CONTAINING PROTEIN 3"/>
    <property type="match status" value="1"/>
</dbReference>
<reference evidence="1" key="1">
    <citation type="submission" date="2023-07" db="EMBL/GenBank/DDBJ databases">
        <authorList>
            <consortium name="CYATHOMIX"/>
        </authorList>
    </citation>
    <scope>NUCLEOTIDE SEQUENCE</scope>
    <source>
        <strain evidence="1">N/A</strain>
    </source>
</reference>
<dbReference type="InterPro" id="IPR006439">
    <property type="entry name" value="HAD-SF_hydro_IA"/>
</dbReference>
<dbReference type="Gene3D" id="3.40.50.1000">
    <property type="entry name" value="HAD superfamily/HAD-like"/>
    <property type="match status" value="1"/>
</dbReference>
<dbReference type="Proteomes" id="UP001176961">
    <property type="component" value="Unassembled WGS sequence"/>
</dbReference>
<evidence type="ECO:0008006" key="3">
    <source>
        <dbReference type="Google" id="ProtNLM"/>
    </source>
</evidence>
<dbReference type="SUPFAM" id="SSF56784">
    <property type="entry name" value="HAD-like"/>
    <property type="match status" value="1"/>
</dbReference>